<dbReference type="HOGENOM" id="CLU_168222_1_0_6"/>
<evidence type="ECO:0008006" key="4">
    <source>
        <dbReference type="Google" id="ProtNLM"/>
    </source>
</evidence>
<dbReference type="NCBIfam" id="NF041023">
    <property type="entry name" value="PP0621_fam"/>
    <property type="match status" value="1"/>
</dbReference>
<dbReference type="AlphaFoldDB" id="A1WZ93"/>
<organism evidence="2 3">
    <name type="scientific">Halorhodospira halophila (strain DSM 244 / SL1)</name>
    <name type="common">Ectothiorhodospira halophila (strain DSM 244 / SL1)</name>
    <dbReference type="NCBI Taxonomy" id="349124"/>
    <lineage>
        <taxon>Bacteria</taxon>
        <taxon>Pseudomonadati</taxon>
        <taxon>Pseudomonadota</taxon>
        <taxon>Gammaproteobacteria</taxon>
        <taxon>Chromatiales</taxon>
        <taxon>Ectothiorhodospiraceae</taxon>
        <taxon>Halorhodospira</taxon>
    </lineage>
</organism>
<dbReference type="KEGG" id="hha:Hhal_2241"/>
<dbReference type="Proteomes" id="UP000000647">
    <property type="component" value="Chromosome"/>
</dbReference>
<proteinExistence type="predicted"/>
<dbReference type="STRING" id="349124.Hhal_2241"/>
<reference evidence="2 3" key="2">
    <citation type="journal article" date="2013" name="Stand. Genomic Sci.">
        <title>Complete genome sequence of Halorhodospira halophila SL1.</title>
        <authorList>
            <person name="Challacombe J.F."/>
            <person name="Majid S."/>
            <person name="Deole R."/>
            <person name="Brettin T.S."/>
            <person name="Bruce D."/>
            <person name="Delano S.F."/>
            <person name="Detter J.C."/>
            <person name="Gleasner C.D."/>
            <person name="Han C.S."/>
            <person name="Misra M."/>
            <person name="Reitenga K.G."/>
            <person name="Mikhailova N."/>
            <person name="Woyke T."/>
            <person name="Pitluck S."/>
            <person name="Nolan M."/>
            <person name="Land M.L."/>
            <person name="Saunders E."/>
            <person name="Tapia R."/>
            <person name="Lapidus A."/>
            <person name="Ivanova N."/>
            <person name="Hoff W.D."/>
        </authorList>
    </citation>
    <scope>NUCLEOTIDE SEQUENCE [LARGE SCALE GENOMIC DNA]</scope>
    <source>
        <strain evidence="3">DSM 244 / SL1</strain>
    </source>
</reference>
<gene>
    <name evidence="2" type="ordered locus">Hhal_2241</name>
</gene>
<name>A1WZ93_HALHL</name>
<evidence type="ECO:0000313" key="3">
    <source>
        <dbReference type="Proteomes" id="UP000000647"/>
    </source>
</evidence>
<dbReference type="EMBL" id="CP000544">
    <property type="protein sequence ID" value="ABM63005.1"/>
    <property type="molecule type" value="Genomic_DNA"/>
</dbReference>
<protein>
    <recommendedName>
        <fullName evidence="4">MYND finger</fullName>
    </recommendedName>
</protein>
<evidence type="ECO:0000313" key="2">
    <source>
        <dbReference type="EMBL" id="ABM63005.1"/>
    </source>
</evidence>
<sequence length="89" mass="10048">MLGQILLVILIILAWIGARSLLQKRLRQDSEERGQTGSSGESAHTEEMVRCARCGVFLPRSAAYPREGVYFCSPEHRQLGRDEPPVRPR</sequence>
<dbReference type="InterPro" id="IPR049708">
    <property type="entry name" value="PP0621-like"/>
</dbReference>
<dbReference type="RefSeq" id="WP_011815027.1">
    <property type="nucleotide sequence ID" value="NC_008789.1"/>
</dbReference>
<feature type="region of interest" description="Disordered" evidence="1">
    <location>
        <begin position="27"/>
        <end position="46"/>
    </location>
</feature>
<dbReference type="OrthoDB" id="9814432at2"/>
<keyword evidence="3" id="KW-1185">Reference proteome</keyword>
<reference evidence="3" key="1">
    <citation type="submission" date="2006-12" db="EMBL/GenBank/DDBJ databases">
        <title>Complete sequence of Halorhodospira halophila SL1.</title>
        <authorList>
            <consortium name="US DOE Joint Genome Institute"/>
            <person name="Copeland A."/>
            <person name="Lucas S."/>
            <person name="Lapidus A."/>
            <person name="Barry K."/>
            <person name="Detter J.C."/>
            <person name="Glavina del Rio T."/>
            <person name="Hammon N."/>
            <person name="Israni S."/>
            <person name="Dalin E."/>
            <person name="Tice H."/>
            <person name="Pitluck S."/>
            <person name="Saunders E."/>
            <person name="Brettin T."/>
            <person name="Bruce D."/>
            <person name="Han C."/>
            <person name="Tapia R."/>
            <person name="Schmutz J."/>
            <person name="Larimer F."/>
            <person name="Land M."/>
            <person name="Hauser L."/>
            <person name="Kyrpides N."/>
            <person name="Mikhailova N."/>
            <person name="Hoff W."/>
            <person name="Richardson P."/>
        </authorList>
    </citation>
    <scope>NUCLEOTIDE SEQUENCE [LARGE SCALE GENOMIC DNA]</scope>
    <source>
        <strain evidence="3">DSM 244 / SL1</strain>
    </source>
</reference>
<evidence type="ECO:0000256" key="1">
    <source>
        <dbReference type="SAM" id="MobiDB-lite"/>
    </source>
</evidence>
<accession>A1WZ93</accession>